<feature type="region of interest" description="Disordered" evidence="1">
    <location>
        <begin position="1"/>
        <end position="24"/>
    </location>
</feature>
<comment type="caution">
    <text evidence="2">The sequence shown here is derived from an EMBL/GenBank/DDBJ whole genome shotgun (WGS) entry which is preliminary data.</text>
</comment>
<proteinExistence type="predicted"/>
<organism evidence="2 3">
    <name type="scientific">Micromonospora sonneratiae</name>
    <dbReference type="NCBI Taxonomy" id="1184706"/>
    <lineage>
        <taxon>Bacteria</taxon>
        <taxon>Bacillati</taxon>
        <taxon>Actinomycetota</taxon>
        <taxon>Actinomycetes</taxon>
        <taxon>Micromonosporales</taxon>
        <taxon>Micromonosporaceae</taxon>
        <taxon>Micromonospora</taxon>
    </lineage>
</organism>
<accession>A0ABW3YC95</accession>
<protein>
    <recommendedName>
        <fullName evidence="4">Tautomerase enzyme</fullName>
    </recommendedName>
</protein>
<dbReference type="RefSeq" id="WP_377569171.1">
    <property type="nucleotide sequence ID" value="NZ_JBHTMP010000010.1"/>
</dbReference>
<keyword evidence="3" id="KW-1185">Reference proteome</keyword>
<feature type="compositionally biased region" description="Polar residues" evidence="1">
    <location>
        <begin position="12"/>
        <end position="24"/>
    </location>
</feature>
<evidence type="ECO:0008006" key="4">
    <source>
        <dbReference type="Google" id="ProtNLM"/>
    </source>
</evidence>
<name>A0ABW3YC95_9ACTN</name>
<reference evidence="3" key="1">
    <citation type="journal article" date="2019" name="Int. J. Syst. Evol. Microbiol.">
        <title>The Global Catalogue of Microorganisms (GCM) 10K type strain sequencing project: providing services to taxonomists for standard genome sequencing and annotation.</title>
        <authorList>
            <consortium name="The Broad Institute Genomics Platform"/>
            <consortium name="The Broad Institute Genome Sequencing Center for Infectious Disease"/>
            <person name="Wu L."/>
            <person name="Ma J."/>
        </authorList>
    </citation>
    <scope>NUCLEOTIDE SEQUENCE [LARGE SCALE GENOMIC DNA]</scope>
    <source>
        <strain evidence="3">JCM 31037</strain>
    </source>
</reference>
<dbReference type="EMBL" id="JBHTMP010000010">
    <property type="protein sequence ID" value="MFD1321236.1"/>
    <property type="molecule type" value="Genomic_DNA"/>
</dbReference>
<sequence length="72" mass="7960">MASGAESWTVRHLSQANPAGQGQDNVPALLRRLADTLEAIGPIEVQDVVFHNEVTADGDWWSATVYFHDRQI</sequence>
<gene>
    <name evidence="2" type="ORF">ACFQ4H_09060</name>
</gene>
<evidence type="ECO:0000313" key="2">
    <source>
        <dbReference type="EMBL" id="MFD1321236.1"/>
    </source>
</evidence>
<dbReference type="Proteomes" id="UP001597260">
    <property type="component" value="Unassembled WGS sequence"/>
</dbReference>
<evidence type="ECO:0000313" key="3">
    <source>
        <dbReference type="Proteomes" id="UP001597260"/>
    </source>
</evidence>
<evidence type="ECO:0000256" key="1">
    <source>
        <dbReference type="SAM" id="MobiDB-lite"/>
    </source>
</evidence>